<evidence type="ECO:0000313" key="3">
    <source>
        <dbReference type="Proteomes" id="UP000704712"/>
    </source>
</evidence>
<organism evidence="2 3">
    <name type="scientific">Phytophthora infestans</name>
    <name type="common">Potato late blight agent</name>
    <name type="synonym">Botrytis infestans</name>
    <dbReference type="NCBI Taxonomy" id="4787"/>
    <lineage>
        <taxon>Eukaryota</taxon>
        <taxon>Sar</taxon>
        <taxon>Stramenopiles</taxon>
        <taxon>Oomycota</taxon>
        <taxon>Peronosporomycetes</taxon>
        <taxon>Peronosporales</taxon>
        <taxon>Peronosporaceae</taxon>
        <taxon>Phytophthora</taxon>
    </lineage>
</organism>
<name>A0A8S9UH92_PHYIN</name>
<dbReference type="EMBL" id="JAACNO010001540">
    <property type="protein sequence ID" value="KAF4139856.1"/>
    <property type="molecule type" value="Genomic_DNA"/>
</dbReference>
<sequence>MPKQFDREFAHFAIACRCSTGERADGLLGYVLVQGYNGSQSFNFKGELVEAKYPDGLRQFDAVKEAAEAMHIVQRSLHEDIEAAVLNKSVFDVWGILRALYESDTDSTIAEKYRVLDHMWYGDKEGEPMHEFLTRWRMAVREFMHVTGVESTDSYRSAMLERTLPRKWRSTLASWRGKRPFIPTTELEEKAIAEEKLWHNSSDPLKTKAHANTRHSSQPSQPRENTTPKSCREPPMAKTAREVVSFCFYCLKDNHKYRHCKYLEIDTKMGSTHKNRSQYSCRVTEKRTPAMVRELEAYITKTSKHRPSVLRGDTKRKHDISLPRDDVQVIQNNKYGPPQVRSAAHRSRSVHPSTSGFPTQISRSRSVYNDGRCTRSPSAFRGNWNFYFQRQRHLGASL</sequence>
<accession>A0A8S9UH92</accession>
<comment type="caution">
    <text evidence="2">The sequence shown here is derived from an EMBL/GenBank/DDBJ whole genome shotgun (WGS) entry which is preliminary data.</text>
</comment>
<feature type="region of interest" description="Disordered" evidence="1">
    <location>
        <begin position="336"/>
        <end position="363"/>
    </location>
</feature>
<evidence type="ECO:0000256" key="1">
    <source>
        <dbReference type="SAM" id="MobiDB-lite"/>
    </source>
</evidence>
<feature type="compositionally biased region" description="Polar residues" evidence="1">
    <location>
        <begin position="350"/>
        <end position="363"/>
    </location>
</feature>
<proteinExistence type="predicted"/>
<feature type="region of interest" description="Disordered" evidence="1">
    <location>
        <begin position="198"/>
        <end position="236"/>
    </location>
</feature>
<reference evidence="2" key="1">
    <citation type="submission" date="2020-03" db="EMBL/GenBank/DDBJ databases">
        <title>Hybrid Assembly of Korean Phytophthora infestans isolates.</title>
        <authorList>
            <person name="Prokchorchik M."/>
            <person name="Lee Y."/>
            <person name="Seo J."/>
            <person name="Cho J.-H."/>
            <person name="Park Y.-E."/>
            <person name="Jang D.-C."/>
            <person name="Im J.-S."/>
            <person name="Choi J.-G."/>
            <person name="Park H.-J."/>
            <person name="Lee G.-B."/>
            <person name="Lee Y.-G."/>
            <person name="Hong S.-Y."/>
            <person name="Cho K."/>
            <person name="Sohn K.H."/>
        </authorList>
    </citation>
    <scope>NUCLEOTIDE SEQUENCE</scope>
    <source>
        <strain evidence="2">KR_2_A2</strain>
    </source>
</reference>
<dbReference type="Proteomes" id="UP000704712">
    <property type="component" value="Unassembled WGS sequence"/>
</dbReference>
<gene>
    <name evidence="2" type="ORF">GN958_ATG10964</name>
</gene>
<evidence type="ECO:0000313" key="2">
    <source>
        <dbReference type="EMBL" id="KAF4139856.1"/>
    </source>
</evidence>
<dbReference type="AlphaFoldDB" id="A0A8S9UH92"/>
<protein>
    <submittedName>
        <fullName evidence="2">Uncharacterized protein</fullName>
    </submittedName>
</protein>
<feature type="compositionally biased region" description="Polar residues" evidence="1">
    <location>
        <begin position="214"/>
        <end position="229"/>
    </location>
</feature>